<dbReference type="InterPro" id="IPR028349">
    <property type="entry name" value="PafC-like"/>
</dbReference>
<keyword evidence="1" id="KW-0805">Transcription regulation</keyword>
<organism evidence="6 7">
    <name type="scientific">Streptosporangium oxazolinicum</name>
    <dbReference type="NCBI Taxonomy" id="909287"/>
    <lineage>
        <taxon>Bacteria</taxon>
        <taxon>Bacillati</taxon>
        <taxon>Actinomycetota</taxon>
        <taxon>Actinomycetes</taxon>
        <taxon>Streptosporangiales</taxon>
        <taxon>Streptosporangiaceae</taxon>
        <taxon>Streptosporangium</taxon>
    </lineage>
</organism>
<dbReference type="Proteomes" id="UP001501251">
    <property type="component" value="Unassembled WGS sequence"/>
</dbReference>
<keyword evidence="7" id="KW-1185">Reference proteome</keyword>
<dbReference type="RefSeq" id="WP_344914959.1">
    <property type="nucleotide sequence ID" value="NZ_BAABAQ010000001.1"/>
</dbReference>
<dbReference type="InterPro" id="IPR026881">
    <property type="entry name" value="WYL_dom"/>
</dbReference>
<protein>
    <submittedName>
        <fullName evidence="6">YafY family protein</fullName>
    </submittedName>
</protein>
<dbReference type="PANTHER" id="PTHR34580">
    <property type="match status" value="1"/>
</dbReference>
<evidence type="ECO:0000256" key="4">
    <source>
        <dbReference type="SAM" id="MobiDB-lite"/>
    </source>
</evidence>
<dbReference type="SUPFAM" id="SSF46785">
    <property type="entry name" value="Winged helix' DNA-binding domain"/>
    <property type="match status" value="1"/>
</dbReference>
<dbReference type="Pfam" id="PF13280">
    <property type="entry name" value="WYL"/>
    <property type="match status" value="1"/>
</dbReference>
<proteinExistence type="predicted"/>
<dbReference type="InterPro" id="IPR036388">
    <property type="entry name" value="WH-like_DNA-bd_sf"/>
</dbReference>
<feature type="domain" description="HTH deoR-type" evidence="5">
    <location>
        <begin position="4"/>
        <end position="63"/>
    </location>
</feature>
<dbReference type="InterPro" id="IPR036390">
    <property type="entry name" value="WH_DNA-bd_sf"/>
</dbReference>
<dbReference type="PANTHER" id="PTHR34580:SF3">
    <property type="entry name" value="PROTEIN PAFB"/>
    <property type="match status" value="1"/>
</dbReference>
<evidence type="ECO:0000313" key="6">
    <source>
        <dbReference type="EMBL" id="GAA4182190.1"/>
    </source>
</evidence>
<dbReference type="InterPro" id="IPR051534">
    <property type="entry name" value="CBASS_pafABC_assoc_protein"/>
</dbReference>
<dbReference type="Gene3D" id="1.10.10.10">
    <property type="entry name" value="Winged helix-like DNA-binding domain superfamily/Winged helix DNA-binding domain"/>
    <property type="match status" value="1"/>
</dbReference>
<dbReference type="Pfam" id="PF25583">
    <property type="entry name" value="WCX"/>
    <property type="match status" value="1"/>
</dbReference>
<accession>A0ABP8ADZ5</accession>
<dbReference type="InterPro" id="IPR013196">
    <property type="entry name" value="HTH_11"/>
</dbReference>
<dbReference type="InterPro" id="IPR018356">
    <property type="entry name" value="Tscrpt_reg_HTH_DeoR_CS"/>
</dbReference>
<dbReference type="InterPro" id="IPR057727">
    <property type="entry name" value="WCX_dom"/>
</dbReference>
<comment type="caution">
    <text evidence="6">The sequence shown here is derived from an EMBL/GenBank/DDBJ whole genome shotgun (WGS) entry which is preliminary data.</text>
</comment>
<evidence type="ECO:0000313" key="7">
    <source>
        <dbReference type="Proteomes" id="UP001501251"/>
    </source>
</evidence>
<gene>
    <name evidence="6" type="ORF">GCM10022252_07680</name>
</gene>
<dbReference type="PROSITE" id="PS00894">
    <property type="entry name" value="HTH_DEOR_1"/>
    <property type="match status" value="1"/>
</dbReference>
<keyword evidence="2" id="KW-0238">DNA-binding</keyword>
<dbReference type="Pfam" id="PF08279">
    <property type="entry name" value="HTH_11"/>
    <property type="match status" value="1"/>
</dbReference>
<evidence type="ECO:0000259" key="5">
    <source>
        <dbReference type="PROSITE" id="PS51000"/>
    </source>
</evidence>
<dbReference type="InterPro" id="IPR001034">
    <property type="entry name" value="DeoR_HTH"/>
</dbReference>
<dbReference type="PROSITE" id="PS51000">
    <property type="entry name" value="HTH_DEOR_2"/>
    <property type="match status" value="1"/>
</dbReference>
<dbReference type="PROSITE" id="PS52050">
    <property type="entry name" value="WYL"/>
    <property type="match status" value="1"/>
</dbReference>
<evidence type="ECO:0000256" key="3">
    <source>
        <dbReference type="ARBA" id="ARBA00023163"/>
    </source>
</evidence>
<dbReference type="EMBL" id="BAABAQ010000001">
    <property type="protein sequence ID" value="GAA4182190.1"/>
    <property type="molecule type" value="Genomic_DNA"/>
</dbReference>
<reference evidence="7" key="1">
    <citation type="journal article" date="2019" name="Int. J. Syst. Evol. Microbiol.">
        <title>The Global Catalogue of Microorganisms (GCM) 10K type strain sequencing project: providing services to taxonomists for standard genome sequencing and annotation.</title>
        <authorList>
            <consortium name="The Broad Institute Genomics Platform"/>
            <consortium name="The Broad Institute Genome Sequencing Center for Infectious Disease"/>
            <person name="Wu L."/>
            <person name="Ma J."/>
        </authorList>
    </citation>
    <scope>NUCLEOTIDE SEQUENCE [LARGE SCALE GENOMIC DNA]</scope>
    <source>
        <strain evidence="7">JCM 17388</strain>
    </source>
</reference>
<sequence>MLDTAQRLLRLLSLLQSPREWTGPELAERLGVTARTVRNDVERLRGLGYPVHGVRGVTGGYRLGAGAELPPLLLDDDEAVAVAVGLRVGATQGAVTGIEEAALRALTKLEQVLPSRLRRRVNGLRAYLVPLPRSGPSVDATTLTMIAAASRDHERLRFDYAGHDGSASRREVEPHRLAHDRGRWYLVGWDVARSDWRTFRVDRMRLLTPNGPRFSPREDPGGDLVGHVAGGLATATWQCRARVTVRAPAEYVRDRLPPGVPVEALGDDACVAEVGSDTPRMLAAYLSMLDADFQVTEPPELVAEIRVLADRYRRAVPEGASRGTSPRSVPGIEPPDQPGEPERGRGAPRAGR</sequence>
<dbReference type="PIRSF" id="PIRSF016838">
    <property type="entry name" value="PafC"/>
    <property type="match status" value="1"/>
</dbReference>
<name>A0ABP8ADZ5_9ACTN</name>
<feature type="region of interest" description="Disordered" evidence="4">
    <location>
        <begin position="316"/>
        <end position="352"/>
    </location>
</feature>
<evidence type="ECO:0000256" key="1">
    <source>
        <dbReference type="ARBA" id="ARBA00023015"/>
    </source>
</evidence>
<evidence type="ECO:0000256" key="2">
    <source>
        <dbReference type="ARBA" id="ARBA00023125"/>
    </source>
</evidence>
<keyword evidence="3" id="KW-0804">Transcription</keyword>